<dbReference type="PANTHER" id="PTHR41368:SF1">
    <property type="entry name" value="PROTEIN YGHO"/>
    <property type="match status" value="1"/>
</dbReference>
<dbReference type="EMBL" id="JAUJEA010000003">
    <property type="protein sequence ID" value="MDN5201728.1"/>
    <property type="molecule type" value="Genomic_DNA"/>
</dbReference>
<accession>A0ABT8KND9</accession>
<evidence type="ECO:0000313" key="1">
    <source>
        <dbReference type="EMBL" id="MDN5201728.1"/>
    </source>
</evidence>
<comment type="caution">
    <text evidence="1">The sequence shown here is derived from an EMBL/GenBank/DDBJ whole genome shotgun (WGS) entry which is preliminary data.</text>
</comment>
<protein>
    <recommendedName>
        <fullName evidence="3">N-acetyltransferase domain-containing protein</fullName>
    </recommendedName>
</protein>
<proteinExistence type="predicted"/>
<dbReference type="InterPro" id="IPR039968">
    <property type="entry name" value="BcerS-like"/>
</dbReference>
<name>A0ABT8KND9_9BACT</name>
<sequence>MKIIEVRGQDTAREFLMLPVHLYKHEEKWIRPLDKDIEAVFDKKKNKFFRNGECTRWILKNREDKTIGRVAAFYDKKTMTKDNDQPTGGMGFFECVDDQNAAFLLFETCKNWLTDKGLEAMDGPINFGNRDKWWGLLVEGFDEEPNYCCNYNFSYYKNFFEGYGFKTYFEQYTYARKTRDPFAPRIAEKAEKIMKTPEYSFEHMQLKRADKYTEDFRTVYNKAWANHSGVPKLSPQQAKNAVKSMKPIMDEKIVWFGYYNNEPVAFFLLLPEVNQIFKHINGKLDAIGKVKFLWHKWRRSCNKMIGLVFGIVPEHQGKGLEGALIMATAKMVQDDYHRYENLEMNWIGDFNPKMIRVVEQVGGHVSKTHITYRKLFDESKPFKRAPIMD</sequence>
<dbReference type="PANTHER" id="PTHR41368">
    <property type="entry name" value="PROTEIN YGHO"/>
    <property type="match status" value="1"/>
</dbReference>
<dbReference type="InterPro" id="IPR016181">
    <property type="entry name" value="Acyl_CoA_acyltransferase"/>
</dbReference>
<reference evidence="1" key="1">
    <citation type="submission" date="2023-06" db="EMBL/GenBank/DDBJ databases">
        <title>Genomic of Parafulvivirga corallium.</title>
        <authorList>
            <person name="Wang G."/>
        </authorList>
    </citation>
    <scope>NUCLEOTIDE SEQUENCE</scope>
    <source>
        <strain evidence="1">BMA10</strain>
    </source>
</reference>
<dbReference type="Gene3D" id="3.40.630.30">
    <property type="match status" value="1"/>
</dbReference>
<keyword evidence="2" id="KW-1185">Reference proteome</keyword>
<dbReference type="SUPFAM" id="SSF55729">
    <property type="entry name" value="Acyl-CoA N-acyltransferases (Nat)"/>
    <property type="match status" value="1"/>
</dbReference>
<organism evidence="1 2">
    <name type="scientific">Splendidivirga corallicola</name>
    <dbReference type="NCBI Taxonomy" id="3051826"/>
    <lineage>
        <taxon>Bacteria</taxon>
        <taxon>Pseudomonadati</taxon>
        <taxon>Bacteroidota</taxon>
        <taxon>Cytophagia</taxon>
        <taxon>Cytophagales</taxon>
        <taxon>Splendidivirgaceae</taxon>
        <taxon>Splendidivirga</taxon>
    </lineage>
</organism>
<dbReference type="Proteomes" id="UP001172082">
    <property type="component" value="Unassembled WGS sequence"/>
</dbReference>
<dbReference type="RefSeq" id="WP_346751757.1">
    <property type="nucleotide sequence ID" value="NZ_JAUJEA010000003.1"/>
</dbReference>
<gene>
    <name evidence="1" type="ORF">QQ008_10155</name>
</gene>
<evidence type="ECO:0000313" key="2">
    <source>
        <dbReference type="Proteomes" id="UP001172082"/>
    </source>
</evidence>
<evidence type="ECO:0008006" key="3">
    <source>
        <dbReference type="Google" id="ProtNLM"/>
    </source>
</evidence>